<evidence type="ECO:0000313" key="3">
    <source>
        <dbReference type="Proteomes" id="UP000663891"/>
    </source>
</evidence>
<accession>A0A814CSX0</accession>
<dbReference type="Proteomes" id="UP000663891">
    <property type="component" value="Unassembled WGS sequence"/>
</dbReference>
<sequence length="116" mass="12797">MASYDSVADIVRAMYVNTFGAEQQQQQQQAVDGWSLAGHIQRVLANDAEYMPYFLALLEEGEKVAEVKCLATGLRKENLRYGPHGEAGTLDDASDSKPGFTDDTRRIQEACKGVKL</sequence>
<evidence type="ECO:0000313" key="2">
    <source>
        <dbReference type="EMBL" id="CAF0948683.1"/>
    </source>
</evidence>
<protein>
    <submittedName>
        <fullName evidence="2">Uncharacterized protein</fullName>
    </submittedName>
</protein>
<comment type="caution">
    <text evidence="2">The sequence shown here is derived from an EMBL/GenBank/DDBJ whole genome shotgun (WGS) entry which is preliminary data.</text>
</comment>
<organism evidence="2 3">
    <name type="scientific">Adineta steineri</name>
    <dbReference type="NCBI Taxonomy" id="433720"/>
    <lineage>
        <taxon>Eukaryota</taxon>
        <taxon>Metazoa</taxon>
        <taxon>Spiralia</taxon>
        <taxon>Gnathifera</taxon>
        <taxon>Rotifera</taxon>
        <taxon>Eurotatoria</taxon>
        <taxon>Bdelloidea</taxon>
        <taxon>Adinetida</taxon>
        <taxon>Adinetidae</taxon>
        <taxon>Adineta</taxon>
    </lineage>
</organism>
<dbReference type="EMBL" id="CAJNON010000090">
    <property type="protein sequence ID" value="CAF0948683.1"/>
    <property type="molecule type" value="Genomic_DNA"/>
</dbReference>
<reference evidence="2" key="1">
    <citation type="submission" date="2021-02" db="EMBL/GenBank/DDBJ databases">
        <authorList>
            <person name="Nowell W R."/>
        </authorList>
    </citation>
    <scope>NUCLEOTIDE SEQUENCE</scope>
</reference>
<gene>
    <name evidence="2" type="ORF">VCS650_LOCUS11936</name>
</gene>
<dbReference type="AlphaFoldDB" id="A0A814CSX0"/>
<name>A0A814CSX0_9BILA</name>
<evidence type="ECO:0000256" key="1">
    <source>
        <dbReference type="SAM" id="MobiDB-lite"/>
    </source>
</evidence>
<proteinExistence type="predicted"/>
<feature type="region of interest" description="Disordered" evidence="1">
    <location>
        <begin position="81"/>
        <end position="102"/>
    </location>
</feature>